<protein>
    <recommendedName>
        <fullName evidence="4">Lipoprotein</fullName>
    </recommendedName>
</protein>
<evidence type="ECO:0000313" key="3">
    <source>
        <dbReference type="Proteomes" id="UP001500420"/>
    </source>
</evidence>
<name>A0AAV3T4V7_9EURY</name>
<gene>
    <name evidence="2" type="ORF">GCM10009020_00150</name>
</gene>
<evidence type="ECO:0000313" key="2">
    <source>
        <dbReference type="EMBL" id="GAA0660200.1"/>
    </source>
</evidence>
<keyword evidence="3" id="KW-1185">Reference proteome</keyword>
<evidence type="ECO:0000256" key="1">
    <source>
        <dbReference type="SAM" id="MobiDB-lite"/>
    </source>
</evidence>
<sequence>MNGRRLLAVLTVLSLSLAGCTAPVSPPNDAEVAGNSSVADGEAAADGETAAGADGETASNDGADAGDDADDGTERSLPIEPDPVWNRVATMMDTDAEQPELTVGVPSATAGQAFATDRSTFKQALNASAAGSISDGGAGPRGVTTPFGVYVEPADGPPVVVEQVLAHEYAHAVQYSESMFGAWLIEPTGSTDRQMTKTALIEGGATYVGDEYTERHLSDVPLQSEQMRRSYERSASGDRFFVAPYYFGAEYVDERLDTPANLQRVYADPPATTAELLHGESAGEQLAMSISVDTEDSDWTATSRDRKGELFTRIALRATLDNDTAAAAAAGWGNDSAIAFDSDGRGDPEAFVWTFRWQTSGEADEFVAAFEESLDRRTDDWADRTRVERVGDRTVAIAMGPDEFREGTAISESDGDVTVDVDARVEDDGWFRVEAGPATTGAVANGGATTGAAAAS</sequence>
<feature type="compositionally biased region" description="Low complexity" evidence="1">
    <location>
        <begin position="39"/>
        <end position="63"/>
    </location>
</feature>
<evidence type="ECO:0008006" key="4">
    <source>
        <dbReference type="Google" id="ProtNLM"/>
    </source>
</evidence>
<organism evidence="2 3">
    <name type="scientific">Natronoarchaeum mannanilyticum</name>
    <dbReference type="NCBI Taxonomy" id="926360"/>
    <lineage>
        <taxon>Archaea</taxon>
        <taxon>Methanobacteriati</taxon>
        <taxon>Methanobacteriota</taxon>
        <taxon>Stenosarchaea group</taxon>
        <taxon>Halobacteria</taxon>
        <taxon>Halobacteriales</taxon>
        <taxon>Natronoarchaeaceae</taxon>
    </lineage>
</organism>
<reference evidence="2 3" key="1">
    <citation type="journal article" date="2019" name="Int. J. Syst. Evol. Microbiol.">
        <title>The Global Catalogue of Microorganisms (GCM) 10K type strain sequencing project: providing services to taxonomists for standard genome sequencing and annotation.</title>
        <authorList>
            <consortium name="The Broad Institute Genomics Platform"/>
            <consortium name="The Broad Institute Genome Sequencing Center for Infectious Disease"/>
            <person name="Wu L."/>
            <person name="Ma J."/>
        </authorList>
    </citation>
    <scope>NUCLEOTIDE SEQUENCE [LARGE SCALE GENOMIC DNA]</scope>
    <source>
        <strain evidence="2 3">JCM 16328</strain>
    </source>
</reference>
<dbReference type="EMBL" id="BAAADV010000001">
    <property type="protein sequence ID" value="GAA0660200.1"/>
    <property type="molecule type" value="Genomic_DNA"/>
</dbReference>
<feature type="region of interest" description="Disordered" evidence="1">
    <location>
        <begin position="22"/>
        <end position="85"/>
    </location>
</feature>
<accession>A0AAV3T4V7</accession>
<feature type="region of interest" description="Disordered" evidence="1">
    <location>
        <begin position="435"/>
        <end position="456"/>
    </location>
</feature>
<dbReference type="AlphaFoldDB" id="A0AAV3T4V7"/>
<dbReference type="Proteomes" id="UP001500420">
    <property type="component" value="Unassembled WGS sequence"/>
</dbReference>
<proteinExistence type="predicted"/>
<comment type="caution">
    <text evidence="2">The sequence shown here is derived from an EMBL/GenBank/DDBJ whole genome shotgun (WGS) entry which is preliminary data.</text>
</comment>
<dbReference type="RefSeq" id="WP_343771760.1">
    <property type="nucleotide sequence ID" value="NZ_BAAADV010000001.1"/>
</dbReference>
<dbReference type="PROSITE" id="PS51257">
    <property type="entry name" value="PROKAR_LIPOPROTEIN"/>
    <property type="match status" value="1"/>
</dbReference>